<feature type="region of interest" description="Disordered" evidence="7">
    <location>
        <begin position="836"/>
        <end position="857"/>
    </location>
</feature>
<evidence type="ECO:0000259" key="9">
    <source>
        <dbReference type="PROSITE" id="PS51194"/>
    </source>
</evidence>
<dbReference type="InterPro" id="IPR001650">
    <property type="entry name" value="Helicase_C-like"/>
</dbReference>
<dbReference type="Gene3D" id="3.40.50.300">
    <property type="entry name" value="P-loop containing nucleotide triphosphate hydrolases"/>
    <property type="match status" value="2"/>
</dbReference>
<feature type="domain" description="Helicase ATP-binding" evidence="8">
    <location>
        <begin position="55"/>
        <end position="226"/>
    </location>
</feature>
<keyword evidence="5" id="KW-0067">ATP-binding</keyword>
<keyword evidence="3" id="KW-0378">Hydrolase</keyword>
<feature type="compositionally biased region" description="Polar residues" evidence="7">
    <location>
        <begin position="1022"/>
        <end position="1035"/>
    </location>
</feature>
<reference evidence="11 12" key="1">
    <citation type="journal article" date="2019" name="Sci. Rep.">
        <title>Orb-weaving spider Araneus ventricosus genome elucidates the spidroin gene catalogue.</title>
        <authorList>
            <person name="Kono N."/>
            <person name="Nakamura H."/>
            <person name="Ohtoshi R."/>
            <person name="Moran D.A.P."/>
            <person name="Shinohara A."/>
            <person name="Yoshida Y."/>
            <person name="Fujiwara M."/>
            <person name="Mori M."/>
            <person name="Tomita M."/>
            <person name="Arakawa K."/>
        </authorList>
    </citation>
    <scope>NUCLEOTIDE SEQUENCE [LARGE SCALE GENOMIC DNA]</scope>
</reference>
<evidence type="ECO:0000256" key="5">
    <source>
        <dbReference type="ARBA" id="ARBA00022840"/>
    </source>
</evidence>
<accession>A0A4Y2G794</accession>
<protein>
    <recommendedName>
        <fullName evidence="1">RNA helicase</fullName>
        <ecNumber evidence="1">3.6.4.13</ecNumber>
    </recommendedName>
</protein>
<dbReference type="GO" id="GO:0003676">
    <property type="term" value="F:nucleic acid binding"/>
    <property type="evidence" value="ECO:0007669"/>
    <property type="project" value="InterPro"/>
</dbReference>
<feature type="region of interest" description="Disordered" evidence="7">
    <location>
        <begin position="1009"/>
        <end position="1142"/>
    </location>
</feature>
<dbReference type="PROSITE" id="PS51194">
    <property type="entry name" value="HELICASE_CTER"/>
    <property type="match status" value="1"/>
</dbReference>
<dbReference type="SUPFAM" id="SSF52540">
    <property type="entry name" value="P-loop containing nucleoside triphosphate hydrolases"/>
    <property type="match status" value="1"/>
</dbReference>
<evidence type="ECO:0000256" key="4">
    <source>
        <dbReference type="ARBA" id="ARBA00022806"/>
    </source>
</evidence>
<proteinExistence type="predicted"/>
<gene>
    <name evidence="11" type="primary">ddx20_0</name>
    <name evidence="11" type="ORF">AVEN_15613_1</name>
</gene>
<dbReference type="PANTHER" id="PTHR47959">
    <property type="entry name" value="ATP-DEPENDENT RNA HELICASE RHLE-RELATED"/>
    <property type="match status" value="1"/>
</dbReference>
<dbReference type="GO" id="GO:0003724">
    <property type="term" value="F:RNA helicase activity"/>
    <property type="evidence" value="ECO:0007669"/>
    <property type="project" value="UniProtKB-EC"/>
</dbReference>
<dbReference type="SMART" id="SM00490">
    <property type="entry name" value="HELICc"/>
    <property type="match status" value="1"/>
</dbReference>
<sequence>MSGGPAHILEQKWRSDDIRIGEDADFSSLLLPKEILSGLTASGFKYPSPIQLKAIPVGKIGKDLIVQAKSGTGKTLVFTVVALNMLLKGATHPQVLIMAPTREIACQICQVIKCVGSAYKGLACEYFIGGRILEEDVPRIQGCQVIVGTPGRIKHLINYKILKTAGIRLFVLDEADQLLKESSFTTDIDDIYRALPRDKQMIATSATYPDKLKRLTKKYFRDPLLIRLNKMDIGLLGMVHYYRIIPVSKLPVIAYKEKLLFLERVLISVKFAQCLVFCNMVSRVENLCVEIKKWGFATSYISSAREQQDRLIAIELLKRFKCKVLVSSDVSSRGIDAENVDLVINFDLPSQLDTYFHRVGRAGRYGSKCASVTFVTSDEIEAYQRMQTDGKFKSYPLPDLVPEGLISLQPNIKHSVKNGELPLDDGSESSSDSSCDIEDLNENGVVKQEKANGFSEDIELNGHNELSCTSKVEEFASENLTNLSDEKLVDIEVASTESRDTHEMQNQSLDLNSNPTNSVKEDDDLSSTSESVELELDKIDSPASVKLKQPEVVTEISSLSEIVAAEDENNLKVNESNGEESCENKLVERKLDQENLVSLEENTENCQPKSGNLASNIHGLQQITNTISCLLDLENDSKNSLKEKNIDGKSLVMNNEFNTSKNFNDPKSKELISSCITFIEKYENCNKGSEKFSTAVYAKSSESINVESNDNTFSPKSLKHYRSSLSQYHYDVRKDFIVNSSEDLTNEIAQVCGKEKSVNKVSEIEEQTCLKQNDGESKIQNSSLDSQLKLFSTPKVEVLSGVGSGDSSGLESNSGSDKDKLIQHFNLRLASIHKVKPSANKNSTSESSSDCESNLDTSINSEDAMHMLTEEFNKVSQERAKCYNKEAANIINYAESSSSSSSDSGTSIDSENAANELEQKFTELIKAKKSGGSSKDTEETKKILREIQSTKKCFKGIEIVDTKKHVESSTNSTSSDSDTSIDSGKAKDEPKKEFNKRIQNVKSKVVNTIKSSESSSYKTKTRNGQAENKITYYSETESDVDQYSKESPSGLQDAHQRKTCKKGKTVSKTDSGCRAKTVNGRVENKITYHSRTSSSEIENDIDQYSKESSSSLQIGRQRKSHKKNETVPKTEPSQFDYSNTNGTSNPYFNPACERPIFCPPHSHYQSNPYNRQYSQQRQNHADQGSFLGAHSNYQMQPTYYASNPYYPSYPQQIQSHTNDGQFLGTQSSYHMQPTYVPNPLSQPYPNECSLKESCQMSKMQLGSKPAGSGHAACFSIDNSNSLRNSNPSTNHVQSNYQMQPSHYAYNQCFAPSQHPCHPPNETCQSPACAAWYDIFYKQWQFLNQSPYF</sequence>
<dbReference type="PROSITE" id="PS51195">
    <property type="entry name" value="Q_MOTIF"/>
    <property type="match status" value="1"/>
</dbReference>
<dbReference type="OrthoDB" id="434041at2759"/>
<dbReference type="Proteomes" id="UP000499080">
    <property type="component" value="Unassembled WGS sequence"/>
</dbReference>
<name>A0A4Y2G794_ARAVE</name>
<evidence type="ECO:0000256" key="2">
    <source>
        <dbReference type="ARBA" id="ARBA00022741"/>
    </source>
</evidence>
<dbReference type="EMBL" id="BGPR01001257">
    <property type="protein sequence ID" value="GBM49453.1"/>
    <property type="molecule type" value="Genomic_DNA"/>
</dbReference>
<dbReference type="InterPro" id="IPR014001">
    <property type="entry name" value="Helicase_ATP-bd"/>
</dbReference>
<keyword evidence="4 11" id="KW-0347">Helicase</keyword>
<dbReference type="GO" id="GO:0005524">
    <property type="term" value="F:ATP binding"/>
    <property type="evidence" value="ECO:0007669"/>
    <property type="project" value="UniProtKB-KW"/>
</dbReference>
<feature type="region of interest" description="Disordered" evidence="7">
    <location>
        <begin position="496"/>
        <end position="530"/>
    </location>
</feature>
<feature type="domain" description="Helicase C-terminal" evidence="9">
    <location>
        <begin position="261"/>
        <end position="409"/>
    </location>
</feature>
<keyword evidence="2" id="KW-0547">Nucleotide-binding</keyword>
<dbReference type="Pfam" id="PF00270">
    <property type="entry name" value="DEAD"/>
    <property type="match status" value="1"/>
</dbReference>
<feature type="region of interest" description="Disordered" evidence="7">
    <location>
        <begin position="417"/>
        <end position="438"/>
    </location>
</feature>
<feature type="compositionally biased region" description="Polar residues" evidence="7">
    <location>
        <begin position="1087"/>
        <end position="1096"/>
    </location>
</feature>
<evidence type="ECO:0000256" key="1">
    <source>
        <dbReference type="ARBA" id="ARBA00012552"/>
    </source>
</evidence>
<dbReference type="Pfam" id="PF00271">
    <property type="entry name" value="Helicase_C"/>
    <property type="match status" value="1"/>
</dbReference>
<feature type="short sequence motif" description="Q motif" evidence="6">
    <location>
        <begin position="24"/>
        <end position="52"/>
    </location>
</feature>
<dbReference type="GO" id="GO:0016787">
    <property type="term" value="F:hydrolase activity"/>
    <property type="evidence" value="ECO:0007669"/>
    <property type="project" value="UniProtKB-KW"/>
</dbReference>
<dbReference type="GO" id="GO:0005829">
    <property type="term" value="C:cytosol"/>
    <property type="evidence" value="ECO:0007669"/>
    <property type="project" value="TreeGrafter"/>
</dbReference>
<evidence type="ECO:0000256" key="6">
    <source>
        <dbReference type="PROSITE-ProRule" id="PRU00552"/>
    </source>
</evidence>
<evidence type="ECO:0000256" key="3">
    <source>
        <dbReference type="ARBA" id="ARBA00022801"/>
    </source>
</evidence>
<dbReference type="PANTHER" id="PTHR47959:SF1">
    <property type="entry name" value="ATP-DEPENDENT RNA HELICASE DBPA"/>
    <property type="match status" value="1"/>
</dbReference>
<feature type="compositionally biased region" description="Low complexity" evidence="7">
    <location>
        <begin position="838"/>
        <end position="854"/>
    </location>
</feature>
<evidence type="ECO:0000259" key="8">
    <source>
        <dbReference type="PROSITE" id="PS51192"/>
    </source>
</evidence>
<evidence type="ECO:0000256" key="7">
    <source>
        <dbReference type="SAM" id="MobiDB-lite"/>
    </source>
</evidence>
<organism evidence="11 12">
    <name type="scientific">Araneus ventricosus</name>
    <name type="common">Orbweaver spider</name>
    <name type="synonym">Epeira ventricosa</name>
    <dbReference type="NCBI Taxonomy" id="182803"/>
    <lineage>
        <taxon>Eukaryota</taxon>
        <taxon>Metazoa</taxon>
        <taxon>Ecdysozoa</taxon>
        <taxon>Arthropoda</taxon>
        <taxon>Chelicerata</taxon>
        <taxon>Arachnida</taxon>
        <taxon>Araneae</taxon>
        <taxon>Araneomorphae</taxon>
        <taxon>Entelegynae</taxon>
        <taxon>Araneoidea</taxon>
        <taxon>Araneidae</taxon>
        <taxon>Araneus</taxon>
    </lineage>
</organism>
<feature type="compositionally biased region" description="Polar residues" evidence="7">
    <location>
        <begin position="1131"/>
        <end position="1142"/>
    </location>
</feature>
<dbReference type="SMART" id="SM00487">
    <property type="entry name" value="DEXDc"/>
    <property type="match status" value="1"/>
</dbReference>
<keyword evidence="12" id="KW-1185">Reference proteome</keyword>
<dbReference type="CDD" id="cd18787">
    <property type="entry name" value="SF2_C_DEAD"/>
    <property type="match status" value="1"/>
</dbReference>
<dbReference type="InterPro" id="IPR011545">
    <property type="entry name" value="DEAD/DEAH_box_helicase_dom"/>
</dbReference>
<dbReference type="PROSITE" id="PS51192">
    <property type="entry name" value="HELICASE_ATP_BIND_1"/>
    <property type="match status" value="1"/>
</dbReference>
<feature type="region of interest" description="Disordered" evidence="7">
    <location>
        <begin position="964"/>
        <end position="997"/>
    </location>
</feature>
<feature type="compositionally biased region" description="Low complexity" evidence="7">
    <location>
        <begin position="1009"/>
        <end position="1018"/>
    </location>
</feature>
<dbReference type="InterPro" id="IPR014014">
    <property type="entry name" value="RNA_helicase_DEAD_Q_motif"/>
</dbReference>
<feature type="compositionally biased region" description="Polar residues" evidence="7">
    <location>
        <begin position="504"/>
        <end position="518"/>
    </location>
</feature>
<feature type="compositionally biased region" description="Low complexity" evidence="7">
    <location>
        <begin position="968"/>
        <end position="983"/>
    </location>
</feature>
<evidence type="ECO:0000313" key="11">
    <source>
        <dbReference type="EMBL" id="GBM49453.1"/>
    </source>
</evidence>
<feature type="compositionally biased region" description="Basic and acidic residues" evidence="7">
    <location>
        <begin position="984"/>
        <end position="996"/>
    </location>
</feature>
<dbReference type="InterPro" id="IPR027417">
    <property type="entry name" value="P-loop_NTPase"/>
</dbReference>
<dbReference type="EC" id="3.6.4.13" evidence="1"/>
<dbReference type="InterPro" id="IPR050079">
    <property type="entry name" value="DEAD_box_RNA_helicase"/>
</dbReference>
<feature type="domain" description="DEAD-box RNA helicase Q" evidence="10">
    <location>
        <begin position="24"/>
        <end position="52"/>
    </location>
</feature>
<comment type="caution">
    <text evidence="11">The sequence shown here is derived from an EMBL/GenBank/DDBJ whole genome shotgun (WGS) entry which is preliminary data.</text>
</comment>
<evidence type="ECO:0000259" key="10">
    <source>
        <dbReference type="PROSITE" id="PS51195"/>
    </source>
</evidence>
<evidence type="ECO:0000313" key="12">
    <source>
        <dbReference type="Proteomes" id="UP000499080"/>
    </source>
</evidence>